<gene>
    <name evidence="1" type="ORF">SAMN05444274_101295</name>
</gene>
<evidence type="ECO:0000313" key="2">
    <source>
        <dbReference type="Proteomes" id="UP000184164"/>
    </source>
</evidence>
<sequence length="35" mass="4155">MLNEWSEAVPLNLEWIGINGYTIYGYFFRKSVCHC</sequence>
<dbReference type="EMBL" id="FQUM01000001">
    <property type="protein sequence ID" value="SHE41037.1"/>
    <property type="molecule type" value="Genomic_DNA"/>
</dbReference>
<reference evidence="1 2" key="1">
    <citation type="submission" date="2016-11" db="EMBL/GenBank/DDBJ databases">
        <authorList>
            <person name="Jaros S."/>
            <person name="Januszkiewicz K."/>
            <person name="Wedrychowicz H."/>
        </authorList>
    </citation>
    <scope>NUCLEOTIDE SEQUENCE [LARGE SCALE GENOMIC DNA]</scope>
    <source>
        <strain evidence="1 2">DSM 26910</strain>
    </source>
</reference>
<dbReference type="Proteomes" id="UP000184164">
    <property type="component" value="Unassembled WGS sequence"/>
</dbReference>
<keyword evidence="2" id="KW-1185">Reference proteome</keyword>
<accession>A0A1M4T9W6</accession>
<protein>
    <submittedName>
        <fullName evidence="1">Uncharacterized protein</fullName>
    </submittedName>
</protein>
<evidence type="ECO:0000313" key="1">
    <source>
        <dbReference type="EMBL" id="SHE41037.1"/>
    </source>
</evidence>
<name>A0A1M4T9W6_9BACT</name>
<dbReference type="AlphaFoldDB" id="A0A1M4T9W6"/>
<proteinExistence type="predicted"/>
<organism evidence="1 2">
    <name type="scientific">Mariniphaga anaerophila</name>
    <dbReference type="NCBI Taxonomy" id="1484053"/>
    <lineage>
        <taxon>Bacteria</taxon>
        <taxon>Pseudomonadati</taxon>
        <taxon>Bacteroidota</taxon>
        <taxon>Bacteroidia</taxon>
        <taxon>Marinilabiliales</taxon>
        <taxon>Prolixibacteraceae</taxon>
        <taxon>Mariniphaga</taxon>
    </lineage>
</organism>